<dbReference type="Proteomes" id="UP001150581">
    <property type="component" value="Unassembled WGS sequence"/>
</dbReference>
<accession>A0ACC1IIA4</accession>
<dbReference type="EMBL" id="JANBPG010000776">
    <property type="protein sequence ID" value="KAJ1893856.1"/>
    <property type="molecule type" value="Genomic_DNA"/>
</dbReference>
<comment type="caution">
    <text evidence="1">The sequence shown here is derived from an EMBL/GenBank/DDBJ whole genome shotgun (WGS) entry which is preliminary data.</text>
</comment>
<organism evidence="1 2">
    <name type="scientific">Kickxella alabastrina</name>
    <dbReference type="NCBI Taxonomy" id="61397"/>
    <lineage>
        <taxon>Eukaryota</taxon>
        <taxon>Fungi</taxon>
        <taxon>Fungi incertae sedis</taxon>
        <taxon>Zoopagomycota</taxon>
        <taxon>Kickxellomycotina</taxon>
        <taxon>Kickxellomycetes</taxon>
        <taxon>Kickxellales</taxon>
        <taxon>Kickxellaceae</taxon>
        <taxon>Kickxella</taxon>
    </lineage>
</organism>
<gene>
    <name evidence="1" type="ORF">LPJ66_005519</name>
</gene>
<evidence type="ECO:0000313" key="1">
    <source>
        <dbReference type="EMBL" id="KAJ1893856.1"/>
    </source>
</evidence>
<evidence type="ECO:0000313" key="2">
    <source>
        <dbReference type="Proteomes" id="UP001150581"/>
    </source>
</evidence>
<protein>
    <submittedName>
        <fullName evidence="1">Uncharacterized protein</fullName>
    </submittedName>
</protein>
<sequence length="206" mass="22122">MSTAAAATTDTNSIDGRFVMTLTPTSSVAVLGLANMRYEQEPPGVPSNAGFPPQPQYSTQSITSHSAINNSNSPVTPAIGFGNPNGLYYDNGSPRFSQQQQQQQRSGFADASRSVNMMLEVEMRQQNQSGQQSLNGLANHPIGRYLSLLELQKHGRLQGNGEVGARSPLGLPLGAVPSALPAPYSPSNFSFCCLFVSRIFIYSHTR</sequence>
<proteinExistence type="predicted"/>
<keyword evidence="2" id="KW-1185">Reference proteome</keyword>
<reference evidence="1" key="1">
    <citation type="submission" date="2022-07" db="EMBL/GenBank/DDBJ databases">
        <title>Phylogenomic reconstructions and comparative analyses of Kickxellomycotina fungi.</title>
        <authorList>
            <person name="Reynolds N.K."/>
            <person name="Stajich J.E."/>
            <person name="Barry K."/>
            <person name="Grigoriev I.V."/>
            <person name="Crous P."/>
            <person name="Smith M.E."/>
        </authorList>
    </citation>
    <scope>NUCLEOTIDE SEQUENCE</scope>
    <source>
        <strain evidence="1">Benny 63K</strain>
    </source>
</reference>
<name>A0ACC1IIA4_9FUNG</name>